<proteinExistence type="predicted"/>
<protein>
    <submittedName>
        <fullName evidence="1">SRPBCC domain-containing protein</fullName>
    </submittedName>
</protein>
<dbReference type="PANTHER" id="PTHR38588">
    <property type="entry name" value="BLL0334 PROTEIN"/>
    <property type="match status" value="1"/>
</dbReference>
<reference evidence="1" key="1">
    <citation type="submission" date="2024-02" db="EMBL/GenBank/DDBJ databases">
        <title>Genome sequences of strain Gemmobacter sp. JM10B15.</title>
        <authorList>
            <person name="Zhang M."/>
        </authorList>
    </citation>
    <scope>NUCLEOTIDE SEQUENCE</scope>
    <source>
        <strain evidence="1">JM10B15</strain>
    </source>
</reference>
<accession>A0ABU8BWL7</accession>
<dbReference type="InterPro" id="IPR023393">
    <property type="entry name" value="START-like_dom_sf"/>
</dbReference>
<evidence type="ECO:0000313" key="1">
    <source>
        <dbReference type="EMBL" id="MEH7828667.1"/>
    </source>
</evidence>
<dbReference type="Proteomes" id="UP001431963">
    <property type="component" value="Unassembled WGS sequence"/>
</dbReference>
<dbReference type="RefSeq" id="WP_335422820.1">
    <property type="nucleotide sequence ID" value="NZ_JBALHR010000005.1"/>
</dbReference>
<evidence type="ECO:0000313" key="2">
    <source>
        <dbReference type="Proteomes" id="UP001431963"/>
    </source>
</evidence>
<dbReference type="PANTHER" id="PTHR38588:SF1">
    <property type="entry name" value="BLL0334 PROTEIN"/>
    <property type="match status" value="1"/>
</dbReference>
<dbReference type="Pfam" id="PF06240">
    <property type="entry name" value="COXG"/>
    <property type="match status" value="1"/>
</dbReference>
<gene>
    <name evidence="1" type="ORF">V6590_10935</name>
</gene>
<dbReference type="Gene3D" id="3.30.530.20">
    <property type="match status" value="1"/>
</dbReference>
<keyword evidence="2" id="KW-1185">Reference proteome</keyword>
<organism evidence="1 2">
    <name type="scientific">Gemmobacter denitrificans</name>
    <dbReference type="NCBI Taxonomy" id="3123040"/>
    <lineage>
        <taxon>Bacteria</taxon>
        <taxon>Pseudomonadati</taxon>
        <taxon>Pseudomonadota</taxon>
        <taxon>Alphaproteobacteria</taxon>
        <taxon>Rhodobacterales</taxon>
        <taxon>Paracoccaceae</taxon>
        <taxon>Gemmobacter</taxon>
    </lineage>
</organism>
<dbReference type="InterPro" id="IPR010419">
    <property type="entry name" value="CO_DH_gsu"/>
</dbReference>
<dbReference type="SUPFAM" id="SSF55961">
    <property type="entry name" value="Bet v1-like"/>
    <property type="match status" value="1"/>
</dbReference>
<sequence>MELRNTVHIAAQPDRVWDALQDPAQLRAALPMIKMLHQRPDGQIDMQVLVELGYLRRILGAHLWIRKIEPGRVLQMDATLTHRANGKCVVTLDPADGGTQLTYDIESKVNLAGMTLGSFLVNRSARKMAEGFFDRLGKNLTAQG</sequence>
<name>A0ABU8BWL7_9RHOB</name>
<comment type="caution">
    <text evidence="1">The sequence shown here is derived from an EMBL/GenBank/DDBJ whole genome shotgun (WGS) entry which is preliminary data.</text>
</comment>
<dbReference type="EMBL" id="JBALHR010000005">
    <property type="protein sequence ID" value="MEH7828667.1"/>
    <property type="molecule type" value="Genomic_DNA"/>
</dbReference>